<name>A0A2P2JRU5_RHIMU</name>
<dbReference type="EMBL" id="GGEC01015720">
    <property type="protein sequence ID" value="MBW96203.1"/>
    <property type="molecule type" value="Transcribed_RNA"/>
</dbReference>
<organism evidence="2">
    <name type="scientific">Rhizophora mucronata</name>
    <name type="common">Asiatic mangrove</name>
    <dbReference type="NCBI Taxonomy" id="61149"/>
    <lineage>
        <taxon>Eukaryota</taxon>
        <taxon>Viridiplantae</taxon>
        <taxon>Streptophyta</taxon>
        <taxon>Embryophyta</taxon>
        <taxon>Tracheophyta</taxon>
        <taxon>Spermatophyta</taxon>
        <taxon>Magnoliopsida</taxon>
        <taxon>eudicotyledons</taxon>
        <taxon>Gunneridae</taxon>
        <taxon>Pentapetalae</taxon>
        <taxon>rosids</taxon>
        <taxon>fabids</taxon>
        <taxon>Malpighiales</taxon>
        <taxon>Rhizophoraceae</taxon>
        <taxon>Rhizophora</taxon>
    </lineage>
</organism>
<feature type="transmembrane region" description="Helical" evidence="1">
    <location>
        <begin position="24"/>
        <end position="46"/>
    </location>
</feature>
<keyword evidence="1" id="KW-0472">Membrane</keyword>
<accession>A0A2P2JRU5</accession>
<evidence type="ECO:0000256" key="1">
    <source>
        <dbReference type="SAM" id="Phobius"/>
    </source>
</evidence>
<proteinExistence type="predicted"/>
<evidence type="ECO:0000313" key="2">
    <source>
        <dbReference type="EMBL" id="MBW96203.1"/>
    </source>
</evidence>
<sequence>MWPSDFFRCVFILMSDKQKQSLSWLFQLSWTSISCCLPHLVFLAGIHN</sequence>
<reference evidence="2" key="1">
    <citation type="submission" date="2018-02" db="EMBL/GenBank/DDBJ databases">
        <title>Rhizophora mucronata_Transcriptome.</title>
        <authorList>
            <person name="Meera S.P."/>
            <person name="Sreeshan A."/>
            <person name="Augustine A."/>
        </authorList>
    </citation>
    <scope>NUCLEOTIDE SEQUENCE</scope>
    <source>
        <tissue evidence="2">Leaf</tissue>
    </source>
</reference>
<keyword evidence="1" id="KW-1133">Transmembrane helix</keyword>
<protein>
    <submittedName>
        <fullName evidence="2">Uncharacterized protein</fullName>
    </submittedName>
</protein>
<dbReference type="AlphaFoldDB" id="A0A2P2JRU5"/>
<keyword evidence="1" id="KW-0812">Transmembrane</keyword>